<gene>
    <name evidence="3" type="primary">rsbU3</name>
    <name evidence="3" type="ORF">EKD16_02910</name>
</gene>
<evidence type="ECO:0000256" key="1">
    <source>
        <dbReference type="ARBA" id="ARBA00022801"/>
    </source>
</evidence>
<dbReference type="Pfam" id="PF07228">
    <property type="entry name" value="SpoIIE"/>
    <property type="match status" value="1"/>
</dbReference>
<evidence type="ECO:0000313" key="3">
    <source>
        <dbReference type="EMBL" id="QBI52397.1"/>
    </source>
</evidence>
<dbReference type="SMART" id="SM00331">
    <property type="entry name" value="PP2C_SIG"/>
    <property type="match status" value="1"/>
</dbReference>
<dbReference type="Gene3D" id="3.60.40.10">
    <property type="entry name" value="PPM-type phosphatase domain"/>
    <property type="match status" value="1"/>
</dbReference>
<organism evidence="3 4">
    <name type="scientific">Streptomonospora litoralis</name>
    <dbReference type="NCBI Taxonomy" id="2498135"/>
    <lineage>
        <taxon>Bacteria</taxon>
        <taxon>Bacillati</taxon>
        <taxon>Actinomycetota</taxon>
        <taxon>Actinomycetes</taxon>
        <taxon>Streptosporangiales</taxon>
        <taxon>Nocardiopsidaceae</taxon>
        <taxon>Streptomonospora</taxon>
    </lineage>
</organism>
<dbReference type="AlphaFoldDB" id="A0A4P6Q1E3"/>
<dbReference type="EC" id="3.1.3.3" evidence="3"/>
<name>A0A4P6Q1E3_9ACTN</name>
<dbReference type="Proteomes" id="UP000292235">
    <property type="component" value="Chromosome"/>
</dbReference>
<dbReference type="SUPFAM" id="SSF81606">
    <property type="entry name" value="PP2C-like"/>
    <property type="match status" value="1"/>
</dbReference>
<evidence type="ECO:0000259" key="2">
    <source>
        <dbReference type="SMART" id="SM00331"/>
    </source>
</evidence>
<dbReference type="InterPro" id="IPR036457">
    <property type="entry name" value="PPM-type-like_dom_sf"/>
</dbReference>
<dbReference type="PANTHER" id="PTHR43156:SF2">
    <property type="entry name" value="STAGE II SPORULATION PROTEIN E"/>
    <property type="match status" value="1"/>
</dbReference>
<evidence type="ECO:0000313" key="4">
    <source>
        <dbReference type="Proteomes" id="UP000292235"/>
    </source>
</evidence>
<keyword evidence="1 3" id="KW-0378">Hydrolase</keyword>
<reference evidence="3 4" key="1">
    <citation type="submission" date="2019-02" db="EMBL/GenBank/DDBJ databases">
        <authorList>
            <person name="Khodamoradi S."/>
            <person name="Hahnke R.L."/>
            <person name="Kaempfer P."/>
            <person name="Schumann P."/>
            <person name="Rohde M."/>
            <person name="Steinert M."/>
            <person name="Luzhetskyy A."/>
            <person name="Wink J."/>
            <person name="Ruckert C."/>
        </authorList>
    </citation>
    <scope>NUCLEOTIDE SEQUENCE [LARGE SCALE GENOMIC DNA]</scope>
    <source>
        <strain evidence="3 4">M2</strain>
    </source>
</reference>
<dbReference type="OrthoDB" id="118142at2"/>
<proteinExistence type="predicted"/>
<dbReference type="KEGG" id="strr:EKD16_02910"/>
<dbReference type="EMBL" id="CP036455">
    <property type="protein sequence ID" value="QBI52397.1"/>
    <property type="molecule type" value="Genomic_DNA"/>
</dbReference>
<dbReference type="PANTHER" id="PTHR43156">
    <property type="entry name" value="STAGE II SPORULATION PROTEIN E-RELATED"/>
    <property type="match status" value="1"/>
</dbReference>
<dbReference type="GO" id="GO:0016791">
    <property type="term" value="F:phosphatase activity"/>
    <property type="evidence" value="ECO:0007669"/>
    <property type="project" value="TreeGrafter"/>
</dbReference>
<dbReference type="InterPro" id="IPR052016">
    <property type="entry name" value="Bact_Sigma-Reg"/>
</dbReference>
<sequence>MLAGELFGSITRAVSEPMLLVGLSGEILGHNAAMRRLFPAAGAGANLYGLTCDSAEDVGDTLWRWARSGEPLAGALGLLDPDGRPRRCHGFGSRAAWADAGEPAVQIRLVSTFDRERLRRTAAADDRERHLRARMEREHEVALGLQRSLLPDRVEGAPLDVAADYIPTAYGAEVGGDWYDVFAVPASERIGLVIGDVAGHGLPEATVMSQLRSVLRAAALEEDSSPDRVAARLDAYVDTYLPENMATMCYAVYDPGAHELVYANAGHVPPMLLRTDGSCERLDEVVDPPLGCSLGGSHRTAHLPVRPGDLLVCYTDGVVEQRRESLDAGLGRLSALLTGFETPSPKDVCTTVMAWSAPTDHADDRAVLVAGF</sequence>
<protein>
    <submittedName>
        <fullName evidence="3">Phosphoserine phosphatase RsbU</fullName>
        <ecNumber evidence="3">3.1.3.3</ecNumber>
    </submittedName>
</protein>
<feature type="domain" description="PPM-type phosphatase" evidence="2">
    <location>
        <begin position="159"/>
        <end position="372"/>
    </location>
</feature>
<dbReference type="InterPro" id="IPR001932">
    <property type="entry name" value="PPM-type_phosphatase-like_dom"/>
</dbReference>
<keyword evidence="4" id="KW-1185">Reference proteome</keyword>
<accession>A0A4P6Q1E3</accession>